<feature type="compositionally biased region" description="Low complexity" evidence="1">
    <location>
        <begin position="119"/>
        <end position="139"/>
    </location>
</feature>
<evidence type="ECO:0000256" key="1">
    <source>
        <dbReference type="SAM" id="MobiDB-lite"/>
    </source>
</evidence>
<feature type="region of interest" description="Disordered" evidence="1">
    <location>
        <begin position="1"/>
        <end position="151"/>
    </location>
</feature>
<name>A0A3L6NVI0_FUSOX</name>
<sequence length="184" mass="19040">MPLPEVIESDDSDGEDEANVQGNNRPLGGQGQGIEIAREGPLVIRLVDNQARDGRRAIPPAAPDAPQQLAGRGHNGPPRGPAGRGRGARGAGRGGGAVARGRGGGGGGGGGGARGGGAVANRQRVNQRQPQLPQQAQGQDENNQDGLDPAQEAWVRRFVQMALNDEEDLVDGDSDEDDGNWIIR</sequence>
<feature type="region of interest" description="Disordered" evidence="1">
    <location>
        <begin position="165"/>
        <end position="184"/>
    </location>
</feature>
<reference evidence="2" key="1">
    <citation type="journal article" date="2018" name="Sci. Rep.">
        <title>Characterisation of pathogen-specific regions and novel effector candidates in Fusarium oxysporum f. sp. cepae.</title>
        <authorList>
            <person name="Armitage A.D."/>
            <person name="Taylor A."/>
            <person name="Sobczyk M.K."/>
            <person name="Baxter L."/>
            <person name="Greenfield B.P."/>
            <person name="Bates H.J."/>
            <person name="Wilson F."/>
            <person name="Jackson A.C."/>
            <person name="Ott S."/>
            <person name="Harrison R.J."/>
            <person name="Clarkson J.P."/>
        </authorList>
    </citation>
    <scope>NUCLEOTIDE SEQUENCE [LARGE SCALE GENOMIC DNA]</scope>
    <source>
        <strain evidence="2">FoC_Fus2</strain>
    </source>
</reference>
<evidence type="ECO:0000313" key="2">
    <source>
        <dbReference type="EMBL" id="RKK22548.1"/>
    </source>
</evidence>
<feature type="compositionally biased region" description="Low complexity" evidence="1">
    <location>
        <begin position="64"/>
        <end position="77"/>
    </location>
</feature>
<organism evidence="2">
    <name type="scientific">Fusarium oxysporum f. sp. cepae</name>
    <dbReference type="NCBI Taxonomy" id="396571"/>
    <lineage>
        <taxon>Eukaryota</taxon>
        <taxon>Fungi</taxon>
        <taxon>Dikarya</taxon>
        <taxon>Ascomycota</taxon>
        <taxon>Pezizomycotina</taxon>
        <taxon>Sordariomycetes</taxon>
        <taxon>Hypocreomycetidae</taxon>
        <taxon>Hypocreales</taxon>
        <taxon>Nectriaceae</taxon>
        <taxon>Fusarium</taxon>
        <taxon>Fusarium oxysporum species complex</taxon>
    </lineage>
</organism>
<feature type="compositionally biased region" description="Gly residues" evidence="1">
    <location>
        <begin position="82"/>
        <end position="118"/>
    </location>
</feature>
<protein>
    <submittedName>
        <fullName evidence="2">Uncharacterized protein</fullName>
    </submittedName>
</protein>
<comment type="caution">
    <text evidence="2">The sequence shown here is derived from an EMBL/GenBank/DDBJ whole genome shotgun (WGS) entry which is preliminary data.</text>
</comment>
<proteinExistence type="predicted"/>
<dbReference type="AlphaFoldDB" id="A0A3L6NVI0"/>
<accession>A0A3L6NVI0</accession>
<dbReference type="Proteomes" id="UP000270866">
    <property type="component" value="Chromosome 5"/>
</dbReference>
<dbReference type="EMBL" id="MRCU01000003">
    <property type="protein sequence ID" value="RKK22548.1"/>
    <property type="molecule type" value="Genomic_DNA"/>
</dbReference>
<feature type="compositionally biased region" description="Acidic residues" evidence="1">
    <location>
        <begin position="7"/>
        <end position="18"/>
    </location>
</feature>
<gene>
    <name evidence="2" type="ORF">BFJ65_g5145</name>
</gene>